<evidence type="ECO:0000256" key="4">
    <source>
        <dbReference type="ARBA" id="ARBA00023136"/>
    </source>
</evidence>
<evidence type="ECO:0000313" key="9">
    <source>
        <dbReference type="EMBL" id="CAL4765524.1"/>
    </source>
</evidence>
<feature type="transmembrane region" description="Helical" evidence="6">
    <location>
        <begin position="89"/>
        <end position="115"/>
    </location>
</feature>
<evidence type="ECO:0000313" key="8">
    <source>
        <dbReference type="EMBL" id="CAL1131587.1"/>
    </source>
</evidence>
<dbReference type="EMBL" id="CAMXCT020000395">
    <property type="protein sequence ID" value="CAL1131587.1"/>
    <property type="molecule type" value="Genomic_DNA"/>
</dbReference>
<dbReference type="InterPro" id="IPR050186">
    <property type="entry name" value="TPT_transporter"/>
</dbReference>
<evidence type="ECO:0000313" key="7">
    <source>
        <dbReference type="EMBL" id="CAI3978212.1"/>
    </source>
</evidence>
<protein>
    <submittedName>
        <fullName evidence="9">GDP-mannose transporter GONST4</fullName>
    </submittedName>
</protein>
<comment type="subcellular location">
    <subcellularLocation>
        <location evidence="1">Membrane</location>
        <topology evidence="1">Multi-pass membrane protein</topology>
    </subcellularLocation>
</comment>
<keyword evidence="4 6" id="KW-0472">Membrane</keyword>
<feature type="transmembrane region" description="Helical" evidence="6">
    <location>
        <begin position="58"/>
        <end position="77"/>
    </location>
</feature>
<feature type="transmembrane region" description="Helical" evidence="6">
    <location>
        <begin position="166"/>
        <end position="182"/>
    </location>
</feature>
<evidence type="ECO:0000256" key="6">
    <source>
        <dbReference type="SAM" id="Phobius"/>
    </source>
</evidence>
<reference evidence="7" key="1">
    <citation type="submission" date="2022-10" db="EMBL/GenBank/DDBJ databases">
        <authorList>
            <person name="Chen Y."/>
            <person name="Dougan E. K."/>
            <person name="Chan C."/>
            <person name="Rhodes N."/>
            <person name="Thang M."/>
        </authorList>
    </citation>
    <scope>NUCLEOTIDE SEQUENCE</scope>
</reference>
<keyword evidence="2 6" id="KW-0812">Transmembrane</keyword>
<name>A0A9P1BRG0_9DINO</name>
<feature type="compositionally biased region" description="Basic and acidic residues" evidence="5">
    <location>
        <begin position="318"/>
        <end position="334"/>
    </location>
</feature>
<comment type="caution">
    <text evidence="7">The sequence shown here is derived from an EMBL/GenBank/DDBJ whole genome shotgun (WGS) entry which is preliminary data.</text>
</comment>
<evidence type="ECO:0000256" key="2">
    <source>
        <dbReference type="ARBA" id="ARBA00022692"/>
    </source>
</evidence>
<organism evidence="7">
    <name type="scientific">Cladocopium goreaui</name>
    <dbReference type="NCBI Taxonomy" id="2562237"/>
    <lineage>
        <taxon>Eukaryota</taxon>
        <taxon>Sar</taxon>
        <taxon>Alveolata</taxon>
        <taxon>Dinophyceae</taxon>
        <taxon>Suessiales</taxon>
        <taxon>Symbiodiniaceae</taxon>
        <taxon>Cladocopium</taxon>
    </lineage>
</organism>
<dbReference type="SUPFAM" id="SSF103481">
    <property type="entry name" value="Multidrug resistance efflux transporter EmrE"/>
    <property type="match status" value="1"/>
</dbReference>
<evidence type="ECO:0000256" key="1">
    <source>
        <dbReference type="ARBA" id="ARBA00004141"/>
    </source>
</evidence>
<proteinExistence type="predicted"/>
<feature type="transmembrane region" description="Helical" evidence="6">
    <location>
        <begin position="261"/>
        <end position="285"/>
    </location>
</feature>
<gene>
    <name evidence="7" type="ORF">C1SCF055_LOCUS6283</name>
</gene>
<evidence type="ECO:0000256" key="5">
    <source>
        <dbReference type="SAM" id="MobiDB-lite"/>
    </source>
</evidence>
<evidence type="ECO:0000313" key="10">
    <source>
        <dbReference type="Proteomes" id="UP001152797"/>
    </source>
</evidence>
<evidence type="ECO:0000256" key="3">
    <source>
        <dbReference type="ARBA" id="ARBA00022989"/>
    </source>
</evidence>
<dbReference type="InterPro" id="IPR037185">
    <property type="entry name" value="EmrE-like"/>
</dbReference>
<dbReference type="PANTHER" id="PTHR11132">
    <property type="entry name" value="SOLUTE CARRIER FAMILY 35"/>
    <property type="match status" value="1"/>
</dbReference>
<dbReference type="EMBL" id="CAMXCT010000395">
    <property type="protein sequence ID" value="CAI3978212.1"/>
    <property type="molecule type" value="Genomic_DNA"/>
</dbReference>
<keyword evidence="10" id="KW-1185">Reference proteome</keyword>
<feature type="transmembrane region" description="Helical" evidence="6">
    <location>
        <begin position="233"/>
        <end position="254"/>
    </location>
</feature>
<reference evidence="8" key="2">
    <citation type="submission" date="2024-04" db="EMBL/GenBank/DDBJ databases">
        <authorList>
            <person name="Chen Y."/>
            <person name="Shah S."/>
            <person name="Dougan E. K."/>
            <person name="Thang M."/>
            <person name="Chan C."/>
        </authorList>
    </citation>
    <scope>NUCLEOTIDE SEQUENCE [LARGE SCALE GENOMIC DNA]</scope>
</reference>
<feature type="transmembrane region" description="Helical" evidence="6">
    <location>
        <begin position="136"/>
        <end position="154"/>
    </location>
</feature>
<keyword evidence="3 6" id="KW-1133">Transmembrane helix</keyword>
<accession>A0A9P1BRG0</accession>
<dbReference type="AlphaFoldDB" id="A0A9P1BRG0"/>
<dbReference type="GO" id="GO:0016020">
    <property type="term" value="C:membrane"/>
    <property type="evidence" value="ECO:0007669"/>
    <property type="project" value="UniProtKB-SubCell"/>
</dbReference>
<dbReference type="Proteomes" id="UP001152797">
    <property type="component" value="Unassembled WGS sequence"/>
</dbReference>
<sequence>MSALSKSATVAILPHDRENLDTGETILSIGIFVFCSISMMVTNKLAITAFPYESTLTALQMAFAVLLLLCFAFRSIHIGSLKDVLRWSMVAPFFAGMLLTNMLALKHCTLTLVIVCKTMSPIFTLMAESFYANVQVNLQMVASLLIMLLGAVLYTRELKVEHLVGVRWLTVNVSFSVLTRLLQRRLLADNRIDISKSGCSLISNALGILPLILTAYLTGELEADAAPQKLTSLSNLEMCFIIVSCVVGLGINYTTIWCQSLISATSMLVLINANRFVVILIEAFFLHRQTSDHRPSATQLAGAMVTVLGGIALAAPQRDVKHGTRPRHDERKEYQPAAPEEQSSQEILSV</sequence>
<feature type="transmembrane region" description="Helical" evidence="6">
    <location>
        <begin position="26"/>
        <end position="46"/>
    </location>
</feature>
<feature type="transmembrane region" description="Helical" evidence="6">
    <location>
        <begin position="297"/>
        <end position="315"/>
    </location>
</feature>
<feature type="region of interest" description="Disordered" evidence="5">
    <location>
        <begin position="318"/>
        <end position="350"/>
    </location>
</feature>
<feature type="compositionally biased region" description="Polar residues" evidence="5">
    <location>
        <begin position="341"/>
        <end position="350"/>
    </location>
</feature>
<dbReference type="OrthoDB" id="417037at2759"/>
<feature type="transmembrane region" description="Helical" evidence="6">
    <location>
        <begin position="194"/>
        <end position="213"/>
    </location>
</feature>
<dbReference type="EMBL" id="CAMXCT030000395">
    <property type="protein sequence ID" value="CAL4765524.1"/>
    <property type="molecule type" value="Genomic_DNA"/>
</dbReference>